<sequence>MTGQSRCRKGTKASIKIAALNIRGMGNINTWHPDNKWNHVNQIMNTKRIGILIVGEAHLNDERRNAIENMPRNRLRVLHSEDPVSPNARGVAIVLNKELTETENVTATEIIPGRALIVETCWHRNEKLSILGIYAPVNPVENARFWASINRFFEENPNIRKPDVMAGDMNITEDPIDRLPARHDYASAVDSLDEVRTSLQLIDGWRDCYPTTLKYTWRRPATGTQSRLDRIYIRSSMNEHCYEWTIEKSGVPTDHDMVSVRFSSATAPNIGHGRWVMPLHIVKDRKVKGFLLNAGRTLQEDVETYSKDEHRTPSKNPQILWENFNKEFYTLARQRAKVVIPQIDREI</sequence>
<gene>
    <name evidence="2" type="ORF">ARMSODRAFT_898717</name>
</gene>
<protein>
    <submittedName>
        <fullName evidence="2">DNase I-like protein</fullName>
    </submittedName>
</protein>
<feature type="non-terminal residue" evidence="2">
    <location>
        <position position="347"/>
    </location>
</feature>
<dbReference type="Gene3D" id="3.60.10.10">
    <property type="entry name" value="Endonuclease/exonuclease/phosphatase"/>
    <property type="match status" value="1"/>
</dbReference>
<organism evidence="2 3">
    <name type="scientific">Armillaria solidipes</name>
    <dbReference type="NCBI Taxonomy" id="1076256"/>
    <lineage>
        <taxon>Eukaryota</taxon>
        <taxon>Fungi</taxon>
        <taxon>Dikarya</taxon>
        <taxon>Basidiomycota</taxon>
        <taxon>Agaricomycotina</taxon>
        <taxon>Agaricomycetes</taxon>
        <taxon>Agaricomycetidae</taxon>
        <taxon>Agaricales</taxon>
        <taxon>Marasmiineae</taxon>
        <taxon>Physalacriaceae</taxon>
        <taxon>Armillaria</taxon>
    </lineage>
</organism>
<dbReference type="InterPro" id="IPR036691">
    <property type="entry name" value="Endo/exonu/phosph_ase_sf"/>
</dbReference>
<evidence type="ECO:0000313" key="3">
    <source>
        <dbReference type="Proteomes" id="UP000218334"/>
    </source>
</evidence>
<dbReference type="Pfam" id="PF03372">
    <property type="entry name" value="Exo_endo_phos"/>
    <property type="match status" value="1"/>
</dbReference>
<dbReference type="Proteomes" id="UP000218334">
    <property type="component" value="Unassembled WGS sequence"/>
</dbReference>
<dbReference type="AlphaFoldDB" id="A0A2H3AM08"/>
<evidence type="ECO:0000313" key="2">
    <source>
        <dbReference type="EMBL" id="PBK59905.1"/>
    </source>
</evidence>
<dbReference type="GO" id="GO:0003824">
    <property type="term" value="F:catalytic activity"/>
    <property type="evidence" value="ECO:0007669"/>
    <property type="project" value="InterPro"/>
</dbReference>
<feature type="domain" description="Endonuclease/exonuclease/phosphatase" evidence="1">
    <location>
        <begin position="40"/>
        <end position="255"/>
    </location>
</feature>
<dbReference type="CDD" id="cd09076">
    <property type="entry name" value="L1-EN"/>
    <property type="match status" value="1"/>
</dbReference>
<reference evidence="3" key="1">
    <citation type="journal article" date="2017" name="Nat. Ecol. Evol.">
        <title>Genome expansion and lineage-specific genetic innovations in the forest pathogenic fungi Armillaria.</title>
        <authorList>
            <person name="Sipos G."/>
            <person name="Prasanna A.N."/>
            <person name="Walter M.C."/>
            <person name="O'Connor E."/>
            <person name="Balint B."/>
            <person name="Krizsan K."/>
            <person name="Kiss B."/>
            <person name="Hess J."/>
            <person name="Varga T."/>
            <person name="Slot J."/>
            <person name="Riley R."/>
            <person name="Boka B."/>
            <person name="Rigling D."/>
            <person name="Barry K."/>
            <person name="Lee J."/>
            <person name="Mihaltcheva S."/>
            <person name="LaButti K."/>
            <person name="Lipzen A."/>
            <person name="Waldron R."/>
            <person name="Moloney N.M."/>
            <person name="Sperisen C."/>
            <person name="Kredics L."/>
            <person name="Vagvoelgyi C."/>
            <person name="Patrignani A."/>
            <person name="Fitzpatrick D."/>
            <person name="Nagy I."/>
            <person name="Doyle S."/>
            <person name="Anderson J.B."/>
            <person name="Grigoriev I.V."/>
            <person name="Gueldener U."/>
            <person name="Muensterkoetter M."/>
            <person name="Nagy L.G."/>
        </authorList>
    </citation>
    <scope>NUCLEOTIDE SEQUENCE [LARGE SCALE GENOMIC DNA]</scope>
    <source>
        <strain evidence="3">28-4</strain>
    </source>
</reference>
<proteinExistence type="predicted"/>
<dbReference type="STRING" id="1076256.A0A2H3AM08"/>
<name>A0A2H3AM08_9AGAR</name>
<accession>A0A2H3AM08</accession>
<keyword evidence="3" id="KW-1185">Reference proteome</keyword>
<dbReference type="SUPFAM" id="SSF56219">
    <property type="entry name" value="DNase I-like"/>
    <property type="match status" value="1"/>
</dbReference>
<dbReference type="InterPro" id="IPR005135">
    <property type="entry name" value="Endo/exonuclease/phosphatase"/>
</dbReference>
<evidence type="ECO:0000259" key="1">
    <source>
        <dbReference type="Pfam" id="PF03372"/>
    </source>
</evidence>
<dbReference type="EMBL" id="KZ293495">
    <property type="protein sequence ID" value="PBK59905.1"/>
    <property type="molecule type" value="Genomic_DNA"/>
</dbReference>